<dbReference type="Proteomes" id="UP000027238">
    <property type="component" value="Unassembled WGS sequence"/>
</dbReference>
<reference evidence="3" key="1">
    <citation type="journal article" date="2014" name="Genome Announc.">
        <title>Draft genome sequence of Colletotrichum sublineola, a destructive pathogen of cultivated sorghum.</title>
        <authorList>
            <person name="Baroncelli R."/>
            <person name="Sanz-Martin J.M."/>
            <person name="Rech G.E."/>
            <person name="Sukno S.A."/>
            <person name="Thon M.R."/>
        </authorList>
    </citation>
    <scope>NUCLEOTIDE SEQUENCE [LARGE SCALE GENOMIC DNA]</scope>
    <source>
        <strain evidence="3">TX430BB</strain>
    </source>
</reference>
<proteinExistence type="predicted"/>
<protein>
    <submittedName>
        <fullName evidence="2">Uncharacterized protein</fullName>
    </submittedName>
</protein>
<organism evidence="2 3">
    <name type="scientific">Colletotrichum sublineola</name>
    <name type="common">Sorghum anthracnose fungus</name>
    <dbReference type="NCBI Taxonomy" id="1173701"/>
    <lineage>
        <taxon>Eukaryota</taxon>
        <taxon>Fungi</taxon>
        <taxon>Dikarya</taxon>
        <taxon>Ascomycota</taxon>
        <taxon>Pezizomycotina</taxon>
        <taxon>Sordariomycetes</taxon>
        <taxon>Hypocreomycetidae</taxon>
        <taxon>Glomerellales</taxon>
        <taxon>Glomerellaceae</taxon>
        <taxon>Colletotrichum</taxon>
        <taxon>Colletotrichum graminicola species complex</taxon>
    </lineage>
</organism>
<dbReference type="AlphaFoldDB" id="A0A066XUZ8"/>
<dbReference type="EMBL" id="JMSE01000464">
    <property type="protein sequence ID" value="KDN69765.1"/>
    <property type="molecule type" value="Genomic_DNA"/>
</dbReference>
<keyword evidence="3" id="KW-1185">Reference proteome</keyword>
<feature type="compositionally biased region" description="Low complexity" evidence="1">
    <location>
        <begin position="176"/>
        <end position="185"/>
    </location>
</feature>
<dbReference type="HOGENOM" id="CLU_104270_0_0_1"/>
<feature type="region of interest" description="Disordered" evidence="1">
    <location>
        <begin position="165"/>
        <end position="189"/>
    </location>
</feature>
<dbReference type="OrthoDB" id="2150639at2759"/>
<feature type="compositionally biased region" description="Polar residues" evidence="1">
    <location>
        <begin position="81"/>
        <end position="117"/>
    </location>
</feature>
<feature type="compositionally biased region" description="Polar residues" evidence="1">
    <location>
        <begin position="137"/>
        <end position="150"/>
    </location>
</feature>
<dbReference type="eggNOG" id="ENOG502T5RA">
    <property type="taxonomic scope" value="Eukaryota"/>
</dbReference>
<sequence length="232" mass="22668">MLQAISLPADLDGTYAKVTFLCSNDDGPSCQMIRLLPSDGLESAAPLSLAMARTCLDSSTATATYPPSGATGTAGGPWNGTLPTAVTSLSTSVNGDGSASPTLSTGIQPSSPYSSTDAETEGSGIPSTSLGPDLESVQPTSTTANASLDPSVTNIIPTTLVESTGDATGIVPSDVASDAPSGVPSDAPPVVPSDAPSGIPSDTSHGLPGATTLITSTVAGTTNAPRCTCGPS</sequence>
<feature type="region of interest" description="Disordered" evidence="1">
    <location>
        <begin position="63"/>
        <end position="150"/>
    </location>
</feature>
<accession>A0A066XUZ8</accession>
<comment type="caution">
    <text evidence="2">The sequence shown here is derived from an EMBL/GenBank/DDBJ whole genome shotgun (WGS) entry which is preliminary data.</text>
</comment>
<evidence type="ECO:0000313" key="2">
    <source>
        <dbReference type="EMBL" id="KDN69765.1"/>
    </source>
</evidence>
<evidence type="ECO:0000313" key="3">
    <source>
        <dbReference type="Proteomes" id="UP000027238"/>
    </source>
</evidence>
<gene>
    <name evidence="2" type="ORF">CSUB01_10877</name>
</gene>
<name>A0A066XUZ8_COLSU</name>
<evidence type="ECO:0000256" key="1">
    <source>
        <dbReference type="SAM" id="MobiDB-lite"/>
    </source>
</evidence>